<proteinExistence type="predicted"/>
<keyword evidence="3" id="KW-1185">Reference proteome</keyword>
<feature type="region of interest" description="Disordered" evidence="1">
    <location>
        <begin position="97"/>
        <end position="127"/>
    </location>
</feature>
<sequence>MENREFRDYAVVKILHPIRTDLNEYEFIPSCWIQFTDQTNSNVVIRYPVEGKLLTSLWILEKEPVKNEWPLIFAEFIYETDDQIDAMRVALEKKEEKSQSITNDQLHEKSDTRGVRETSSTAKRNEKKSTKISYKIVKRRLSKAKRLSLLNQTKSKIIDYLQTLEKGISETISLLDQQDSNNLKDQSGPTHETLDISPNQKVDDIPSTSIERPKRNKKTVDYTTYLTTSDESSDFEESNDCEYQCPLEISPSNDMSSPTEIESAIYITPSTSNSFTTGIEIP</sequence>
<feature type="region of interest" description="Disordered" evidence="1">
    <location>
        <begin position="180"/>
        <end position="209"/>
    </location>
</feature>
<evidence type="ECO:0000256" key="1">
    <source>
        <dbReference type="SAM" id="MobiDB-lite"/>
    </source>
</evidence>
<accession>A0A2W1BNY4</accession>
<dbReference type="Proteomes" id="UP000249218">
    <property type="component" value="Unassembled WGS sequence"/>
</dbReference>
<reference evidence="2 3" key="1">
    <citation type="journal article" date="2017" name="BMC Biol.">
        <title>Genomic innovations, transcriptional plasticity and gene loss underlying the evolution and divergence of two highly polyphagous and invasive Helicoverpa pest species.</title>
        <authorList>
            <person name="Pearce S.L."/>
            <person name="Clarke D.F."/>
            <person name="East P.D."/>
            <person name="Elfekih S."/>
            <person name="Gordon K.H."/>
            <person name="Jermiin L.S."/>
            <person name="McGaughran A."/>
            <person name="Oakeshott J.G."/>
            <person name="Papanikolaou A."/>
            <person name="Perera O.P."/>
            <person name="Rane R.V."/>
            <person name="Richards S."/>
            <person name="Tay W.T."/>
            <person name="Walsh T.K."/>
            <person name="Anderson A."/>
            <person name="Anderson C.J."/>
            <person name="Asgari S."/>
            <person name="Board P.G."/>
            <person name="Bretschneider A."/>
            <person name="Campbell P.M."/>
            <person name="Chertemps T."/>
            <person name="Christeller J.T."/>
            <person name="Coppin C.W."/>
            <person name="Downes S.J."/>
            <person name="Duan G."/>
            <person name="Farnsworth C.A."/>
            <person name="Good R.T."/>
            <person name="Han L.B."/>
            <person name="Han Y.C."/>
            <person name="Hatje K."/>
            <person name="Horne I."/>
            <person name="Huang Y.P."/>
            <person name="Hughes D.S."/>
            <person name="Jacquin-Joly E."/>
            <person name="James W."/>
            <person name="Jhangiani S."/>
            <person name="Kollmar M."/>
            <person name="Kuwar S.S."/>
            <person name="Li S."/>
            <person name="Liu N.Y."/>
            <person name="Maibeche M.T."/>
            <person name="Miller J.R."/>
            <person name="Montagne N."/>
            <person name="Perry T."/>
            <person name="Qu J."/>
            <person name="Song S.V."/>
            <person name="Sutton G.G."/>
            <person name="Vogel H."/>
            <person name="Walenz B.P."/>
            <person name="Xu W."/>
            <person name="Zhang H.J."/>
            <person name="Zou Z."/>
            <person name="Batterham P."/>
            <person name="Edwards O.R."/>
            <person name="Feyereisen R."/>
            <person name="Gibbs R.A."/>
            <person name="Heckel D.G."/>
            <person name="McGrath A."/>
            <person name="Robin C."/>
            <person name="Scherer S.E."/>
            <person name="Worley K.C."/>
            <person name="Wu Y.D."/>
        </authorList>
    </citation>
    <scope>NUCLEOTIDE SEQUENCE [LARGE SCALE GENOMIC DNA]</scope>
    <source>
        <strain evidence="2">Harm_GR_Male_#8</strain>
        <tissue evidence="2">Whole organism</tissue>
    </source>
</reference>
<dbReference type="EMBL" id="KZ150000">
    <property type="protein sequence ID" value="PZC75325.1"/>
    <property type="molecule type" value="Genomic_DNA"/>
</dbReference>
<protein>
    <submittedName>
        <fullName evidence="2">Uncharacterized protein</fullName>
    </submittedName>
</protein>
<organism evidence="2 3">
    <name type="scientific">Helicoverpa armigera</name>
    <name type="common">Cotton bollworm</name>
    <name type="synonym">Heliothis armigera</name>
    <dbReference type="NCBI Taxonomy" id="29058"/>
    <lineage>
        <taxon>Eukaryota</taxon>
        <taxon>Metazoa</taxon>
        <taxon>Ecdysozoa</taxon>
        <taxon>Arthropoda</taxon>
        <taxon>Hexapoda</taxon>
        <taxon>Insecta</taxon>
        <taxon>Pterygota</taxon>
        <taxon>Neoptera</taxon>
        <taxon>Endopterygota</taxon>
        <taxon>Lepidoptera</taxon>
        <taxon>Glossata</taxon>
        <taxon>Ditrysia</taxon>
        <taxon>Noctuoidea</taxon>
        <taxon>Noctuidae</taxon>
        <taxon>Heliothinae</taxon>
        <taxon>Helicoverpa</taxon>
    </lineage>
</organism>
<feature type="compositionally biased region" description="Basic and acidic residues" evidence="1">
    <location>
        <begin position="105"/>
        <end position="116"/>
    </location>
</feature>
<gene>
    <name evidence="2" type="primary">HaOG206464</name>
    <name evidence="2" type="ORF">B5X24_HaOG206464</name>
</gene>
<name>A0A2W1BNY4_HELAM</name>
<evidence type="ECO:0000313" key="2">
    <source>
        <dbReference type="EMBL" id="PZC75325.1"/>
    </source>
</evidence>
<evidence type="ECO:0000313" key="3">
    <source>
        <dbReference type="Proteomes" id="UP000249218"/>
    </source>
</evidence>
<dbReference type="AlphaFoldDB" id="A0A2W1BNY4"/>